<dbReference type="PANTHER" id="PTHR10344:SF4">
    <property type="entry name" value="UMP-CMP KINASE 2, MITOCHONDRIAL"/>
    <property type="match status" value="1"/>
</dbReference>
<dbReference type="InterPro" id="IPR018094">
    <property type="entry name" value="Thymidylate_kinase"/>
</dbReference>
<organism evidence="10 11">
    <name type="scientific">Candidatus Chisholmbacteria bacterium RIFCSPHIGHO2_01_FULL_49_18</name>
    <dbReference type="NCBI Taxonomy" id="1797590"/>
    <lineage>
        <taxon>Bacteria</taxon>
        <taxon>Candidatus Chisholmiibacteriota</taxon>
    </lineage>
</organism>
<dbReference type="SUPFAM" id="SSF52540">
    <property type="entry name" value="P-loop containing nucleoside triphosphate hydrolases"/>
    <property type="match status" value="1"/>
</dbReference>
<protein>
    <recommendedName>
        <fullName evidence="8">Thymidylate kinase</fullName>
        <ecNumber evidence="8">2.7.4.9</ecNumber>
    </recommendedName>
    <alternativeName>
        <fullName evidence="8">dTMP kinase</fullName>
    </alternativeName>
</protein>
<keyword evidence="5 8" id="KW-0418">Kinase</keyword>
<keyword evidence="3 8" id="KW-0545">Nucleotide biosynthesis</keyword>
<sequence length="238" mass="27599">MKTVLKHHFEHFSQSNGRRGKLIVLDGADGSGKSTQTSLLLDYLKKKGIDHTYISFPRYYTSFHGRHAGRFLMGEFGGNNEVSPYLSSLAFALDRLTARDEIVDWLKEGKIVVADRYVSASLAHQSSKLPLVKRKAFVEWLYNMEYKEHRLPKEDVVIYLHVPAAIAQKLLIKEMRRRDEADVDIEHQKRTIAMYKKLVRKYKHWVMISCVDAKGKLFSREAIQKKILAVLRERKIVP</sequence>
<evidence type="ECO:0000313" key="11">
    <source>
        <dbReference type="Proteomes" id="UP000179069"/>
    </source>
</evidence>
<dbReference type="GO" id="GO:0005524">
    <property type="term" value="F:ATP binding"/>
    <property type="evidence" value="ECO:0007669"/>
    <property type="project" value="UniProtKB-UniRule"/>
</dbReference>
<dbReference type="CDD" id="cd01672">
    <property type="entry name" value="TMPK"/>
    <property type="match status" value="1"/>
</dbReference>
<comment type="function">
    <text evidence="8">Phosphorylation of dTMP to form dTDP in both de novo and salvage pathways of dTTP synthesis.</text>
</comment>
<evidence type="ECO:0000256" key="5">
    <source>
        <dbReference type="ARBA" id="ARBA00022777"/>
    </source>
</evidence>
<evidence type="ECO:0000256" key="4">
    <source>
        <dbReference type="ARBA" id="ARBA00022741"/>
    </source>
</evidence>
<evidence type="ECO:0000256" key="3">
    <source>
        <dbReference type="ARBA" id="ARBA00022727"/>
    </source>
</evidence>
<dbReference type="GO" id="GO:0006235">
    <property type="term" value="P:dTTP biosynthetic process"/>
    <property type="evidence" value="ECO:0007669"/>
    <property type="project" value="UniProtKB-UniRule"/>
</dbReference>
<proteinExistence type="inferred from homology"/>
<dbReference type="Proteomes" id="UP000179069">
    <property type="component" value="Unassembled WGS sequence"/>
</dbReference>
<dbReference type="GO" id="GO:0006227">
    <property type="term" value="P:dUDP biosynthetic process"/>
    <property type="evidence" value="ECO:0007669"/>
    <property type="project" value="TreeGrafter"/>
</dbReference>
<feature type="binding site" evidence="8">
    <location>
        <begin position="27"/>
        <end position="34"/>
    </location>
    <ligand>
        <name>ATP</name>
        <dbReference type="ChEBI" id="CHEBI:30616"/>
    </ligand>
</feature>
<evidence type="ECO:0000256" key="6">
    <source>
        <dbReference type="ARBA" id="ARBA00022840"/>
    </source>
</evidence>
<dbReference type="AlphaFoldDB" id="A0A1G1VLP2"/>
<keyword evidence="2 8" id="KW-0808">Transferase</keyword>
<comment type="catalytic activity">
    <reaction evidence="7 8">
        <text>dTMP + ATP = dTDP + ADP</text>
        <dbReference type="Rhea" id="RHEA:13517"/>
        <dbReference type="ChEBI" id="CHEBI:30616"/>
        <dbReference type="ChEBI" id="CHEBI:58369"/>
        <dbReference type="ChEBI" id="CHEBI:63528"/>
        <dbReference type="ChEBI" id="CHEBI:456216"/>
        <dbReference type="EC" id="2.7.4.9"/>
    </reaction>
</comment>
<dbReference type="HAMAP" id="MF_00165">
    <property type="entry name" value="Thymidylate_kinase"/>
    <property type="match status" value="1"/>
</dbReference>
<comment type="caution">
    <text evidence="10">The sequence shown here is derived from an EMBL/GenBank/DDBJ whole genome shotgun (WGS) entry which is preliminary data.</text>
</comment>
<dbReference type="GO" id="GO:0005737">
    <property type="term" value="C:cytoplasm"/>
    <property type="evidence" value="ECO:0007669"/>
    <property type="project" value="TreeGrafter"/>
</dbReference>
<name>A0A1G1VLP2_9BACT</name>
<dbReference type="PANTHER" id="PTHR10344">
    <property type="entry name" value="THYMIDYLATE KINASE"/>
    <property type="match status" value="1"/>
</dbReference>
<dbReference type="Pfam" id="PF02223">
    <property type="entry name" value="Thymidylate_kin"/>
    <property type="match status" value="1"/>
</dbReference>
<keyword evidence="6 8" id="KW-0067">ATP-binding</keyword>
<comment type="similarity">
    <text evidence="1 8">Belongs to the thymidylate kinase family.</text>
</comment>
<reference evidence="10 11" key="1">
    <citation type="journal article" date="2016" name="Nat. Commun.">
        <title>Thousands of microbial genomes shed light on interconnected biogeochemical processes in an aquifer system.</title>
        <authorList>
            <person name="Anantharaman K."/>
            <person name="Brown C.T."/>
            <person name="Hug L.A."/>
            <person name="Sharon I."/>
            <person name="Castelle C.J."/>
            <person name="Probst A.J."/>
            <person name="Thomas B.C."/>
            <person name="Singh A."/>
            <person name="Wilkins M.J."/>
            <person name="Karaoz U."/>
            <person name="Brodie E.L."/>
            <person name="Williams K.H."/>
            <person name="Hubbard S.S."/>
            <person name="Banfield J.F."/>
        </authorList>
    </citation>
    <scope>NUCLEOTIDE SEQUENCE [LARGE SCALE GENOMIC DNA]</scope>
</reference>
<evidence type="ECO:0000259" key="9">
    <source>
        <dbReference type="Pfam" id="PF02223"/>
    </source>
</evidence>
<evidence type="ECO:0000256" key="2">
    <source>
        <dbReference type="ARBA" id="ARBA00022679"/>
    </source>
</evidence>
<dbReference type="Gene3D" id="3.40.50.300">
    <property type="entry name" value="P-loop containing nucleotide triphosphate hydrolases"/>
    <property type="match status" value="1"/>
</dbReference>
<gene>
    <name evidence="8" type="primary">tmk</name>
    <name evidence="10" type="ORF">A2785_01555</name>
</gene>
<feature type="domain" description="Thymidylate kinase-like" evidence="9">
    <location>
        <begin position="25"/>
        <end position="208"/>
    </location>
</feature>
<evidence type="ECO:0000313" key="10">
    <source>
        <dbReference type="EMBL" id="OGY16295.1"/>
    </source>
</evidence>
<dbReference type="GO" id="GO:0006233">
    <property type="term" value="P:dTDP biosynthetic process"/>
    <property type="evidence" value="ECO:0007669"/>
    <property type="project" value="InterPro"/>
</dbReference>
<dbReference type="InterPro" id="IPR027417">
    <property type="entry name" value="P-loop_NTPase"/>
</dbReference>
<evidence type="ECO:0000256" key="7">
    <source>
        <dbReference type="ARBA" id="ARBA00048743"/>
    </source>
</evidence>
<dbReference type="EMBL" id="MHCI01000018">
    <property type="protein sequence ID" value="OGY16295.1"/>
    <property type="molecule type" value="Genomic_DNA"/>
</dbReference>
<evidence type="ECO:0000256" key="1">
    <source>
        <dbReference type="ARBA" id="ARBA00009776"/>
    </source>
</evidence>
<accession>A0A1G1VLP2</accession>
<dbReference type="GO" id="GO:0004798">
    <property type="term" value="F:dTMP kinase activity"/>
    <property type="evidence" value="ECO:0007669"/>
    <property type="project" value="UniProtKB-UniRule"/>
</dbReference>
<dbReference type="InterPro" id="IPR039430">
    <property type="entry name" value="Thymidylate_kin-like_dom"/>
</dbReference>
<keyword evidence="4 8" id="KW-0547">Nucleotide-binding</keyword>
<evidence type="ECO:0000256" key="8">
    <source>
        <dbReference type="HAMAP-Rule" id="MF_00165"/>
    </source>
</evidence>
<dbReference type="EC" id="2.7.4.9" evidence="8"/>